<evidence type="ECO:0000256" key="3">
    <source>
        <dbReference type="ARBA" id="ARBA00022679"/>
    </source>
</evidence>
<evidence type="ECO:0000256" key="4">
    <source>
        <dbReference type="ARBA" id="ARBA00022741"/>
    </source>
</evidence>
<dbReference type="Proteomes" id="UP000245768">
    <property type="component" value="Unassembled WGS sequence"/>
</dbReference>
<reference evidence="8" key="1">
    <citation type="journal article" date="2018" name="Mol. Biol. Evol.">
        <title>Broad Genomic Sampling Reveals a Smut Pathogenic Ancestry of the Fungal Clade Ustilaginomycotina.</title>
        <authorList>
            <person name="Kijpornyongpan T."/>
            <person name="Mondo S.J."/>
            <person name="Barry K."/>
            <person name="Sandor L."/>
            <person name="Lee J."/>
            <person name="Lipzen A."/>
            <person name="Pangilinan J."/>
            <person name="LaButti K."/>
            <person name="Hainaut M."/>
            <person name="Henrissat B."/>
            <person name="Grigoriev I.V."/>
            <person name="Spatafora J.W."/>
            <person name="Aime M.C."/>
        </authorList>
    </citation>
    <scope>NUCLEOTIDE SEQUENCE [LARGE SCALE GENOMIC DNA]</scope>
    <source>
        <strain evidence="8">MCA 4198</strain>
    </source>
</reference>
<evidence type="ECO:0000313" key="8">
    <source>
        <dbReference type="EMBL" id="PWN90218.1"/>
    </source>
</evidence>
<evidence type="ECO:0000313" key="9">
    <source>
        <dbReference type="Proteomes" id="UP000245768"/>
    </source>
</evidence>
<comment type="similarity">
    <text evidence="1">Belongs to the pyridoxine kinase family.</text>
</comment>
<proteinExistence type="inferred from homology"/>
<sequence length="349" mass="38206">MAANQPDPSRLISVQSHVVTGYVGNRSATFPLQLLGWDVDVVNTTQLSNHTGYGRFTGMRLDAAHLENIFAGLEQNGLLRHSRMLSGYTPSPAALTAVKTFVQKLKRINSKLIYLMDPVMGDMGRGFYVDQGCLPIYRDLLPYATIVCPNQFEAQALADKEITDLDSLAGVLQAIHQRGVPHVVITSVDLKESDLNLIGTSAKNGAMVLVGSSNEGQQRPWFIQSPEVEGYFSGVGDLFSALLVGRFQLQTSNSSQEKYEEEPKEGGAPDTDLSLAAEKAVAGLQGVLSKTSEAIAASEPLPTQAEREAAHIDDTQFRVEVMRRRELKVVQSRQAIETPVVQYKARWMS</sequence>
<accession>A0A316YNH8</accession>
<dbReference type="GO" id="GO:0005829">
    <property type="term" value="C:cytosol"/>
    <property type="evidence" value="ECO:0007669"/>
    <property type="project" value="TreeGrafter"/>
</dbReference>
<dbReference type="GO" id="GO:0005524">
    <property type="term" value="F:ATP binding"/>
    <property type="evidence" value="ECO:0007669"/>
    <property type="project" value="UniProtKB-KW"/>
</dbReference>
<dbReference type="InterPro" id="IPR029056">
    <property type="entry name" value="Ribokinase-like"/>
</dbReference>
<gene>
    <name evidence="8" type="ORF">FA10DRAFT_107846</name>
</gene>
<dbReference type="FunCoup" id="A0A316YNH8">
    <property type="interactions" value="355"/>
</dbReference>
<dbReference type="InterPro" id="IPR004625">
    <property type="entry name" value="PyrdxlKinase"/>
</dbReference>
<feature type="domain" description="Pyridoxamine kinase/Phosphomethylpyrimidine kinase" evidence="7">
    <location>
        <begin position="98"/>
        <end position="194"/>
    </location>
</feature>
<evidence type="ECO:0000256" key="1">
    <source>
        <dbReference type="ARBA" id="ARBA00008805"/>
    </source>
</evidence>
<evidence type="ECO:0000256" key="6">
    <source>
        <dbReference type="ARBA" id="ARBA00022840"/>
    </source>
</evidence>
<keyword evidence="9" id="KW-1185">Reference proteome</keyword>
<dbReference type="SUPFAM" id="SSF53613">
    <property type="entry name" value="Ribokinase-like"/>
    <property type="match status" value="1"/>
</dbReference>
<dbReference type="CDD" id="cd01173">
    <property type="entry name" value="pyridoxal_pyridoxamine_kinase"/>
    <property type="match status" value="1"/>
</dbReference>
<name>A0A316YNH8_9BASI</name>
<dbReference type="PANTHER" id="PTHR10534">
    <property type="entry name" value="PYRIDOXAL KINASE"/>
    <property type="match status" value="1"/>
</dbReference>
<keyword evidence="3" id="KW-0808">Transferase</keyword>
<keyword evidence="5 8" id="KW-0418">Kinase</keyword>
<dbReference type="EMBL" id="KZ819636">
    <property type="protein sequence ID" value="PWN90218.1"/>
    <property type="molecule type" value="Genomic_DNA"/>
</dbReference>
<dbReference type="AlphaFoldDB" id="A0A316YNH8"/>
<dbReference type="EC" id="2.7.1.35" evidence="2"/>
<dbReference type="InParanoid" id="A0A316YNH8"/>
<dbReference type="NCBIfam" id="TIGR00687">
    <property type="entry name" value="pyridox_kin"/>
    <property type="match status" value="1"/>
</dbReference>
<keyword evidence="4" id="KW-0547">Nucleotide-binding</keyword>
<dbReference type="OrthoDB" id="2104723at2759"/>
<dbReference type="GO" id="GO:0009443">
    <property type="term" value="P:pyridoxal 5'-phosphate salvage"/>
    <property type="evidence" value="ECO:0007669"/>
    <property type="project" value="InterPro"/>
</dbReference>
<dbReference type="InterPro" id="IPR013749">
    <property type="entry name" value="PM/HMP-P_kinase-1"/>
</dbReference>
<dbReference type="Gene3D" id="3.40.1190.20">
    <property type="match status" value="1"/>
</dbReference>
<dbReference type="Pfam" id="PF08543">
    <property type="entry name" value="Phos_pyr_kin"/>
    <property type="match status" value="1"/>
</dbReference>
<keyword evidence="6" id="KW-0067">ATP-binding</keyword>
<evidence type="ECO:0000256" key="2">
    <source>
        <dbReference type="ARBA" id="ARBA00012104"/>
    </source>
</evidence>
<dbReference type="STRING" id="215250.A0A316YNH8"/>
<evidence type="ECO:0000256" key="5">
    <source>
        <dbReference type="ARBA" id="ARBA00022777"/>
    </source>
</evidence>
<dbReference type="RefSeq" id="XP_025377416.1">
    <property type="nucleotide sequence ID" value="XM_025517851.1"/>
</dbReference>
<dbReference type="GeneID" id="37039767"/>
<evidence type="ECO:0000259" key="7">
    <source>
        <dbReference type="Pfam" id="PF08543"/>
    </source>
</evidence>
<protein>
    <recommendedName>
        <fullName evidence="2">pyridoxal kinase</fullName>
        <ecNumber evidence="2">2.7.1.35</ecNumber>
    </recommendedName>
</protein>
<dbReference type="GO" id="GO:0008478">
    <property type="term" value="F:pyridoxal kinase activity"/>
    <property type="evidence" value="ECO:0007669"/>
    <property type="project" value="UniProtKB-EC"/>
</dbReference>
<dbReference type="PANTHER" id="PTHR10534:SF2">
    <property type="entry name" value="PYRIDOXAL KINASE"/>
    <property type="match status" value="1"/>
</dbReference>
<organism evidence="8 9">
    <name type="scientific">Acaromyces ingoldii</name>
    <dbReference type="NCBI Taxonomy" id="215250"/>
    <lineage>
        <taxon>Eukaryota</taxon>
        <taxon>Fungi</taxon>
        <taxon>Dikarya</taxon>
        <taxon>Basidiomycota</taxon>
        <taxon>Ustilaginomycotina</taxon>
        <taxon>Exobasidiomycetes</taxon>
        <taxon>Exobasidiales</taxon>
        <taxon>Cryptobasidiaceae</taxon>
        <taxon>Acaromyces</taxon>
    </lineage>
</organism>